<keyword evidence="1" id="KW-0812">Transmembrane</keyword>
<feature type="transmembrane region" description="Helical" evidence="1">
    <location>
        <begin position="20"/>
        <end position="43"/>
    </location>
</feature>
<reference evidence="2 3" key="1">
    <citation type="submission" date="2016-01" db="EMBL/GenBank/DDBJ databases">
        <title>The new phylogeny of the genus Mycobacterium.</title>
        <authorList>
            <person name="Tarcisio F."/>
            <person name="Conor M."/>
            <person name="Antonella G."/>
            <person name="Elisabetta G."/>
            <person name="Giulia F.S."/>
            <person name="Sara T."/>
            <person name="Anna F."/>
            <person name="Clotilde B."/>
            <person name="Roberto B."/>
            <person name="Veronica D.S."/>
            <person name="Fabio R."/>
            <person name="Monica P."/>
            <person name="Olivier J."/>
            <person name="Enrico T."/>
            <person name="Nicola S."/>
        </authorList>
    </citation>
    <scope>NUCLEOTIDE SEQUENCE [LARGE SCALE GENOMIC DNA]</scope>
    <source>
        <strain evidence="2 3">DSM 44179</strain>
    </source>
</reference>
<sequence length="98" mass="10134">MLLAMWDTCSDASNFAKGWSLLVAQPMAFFLAALTSAAAFALAQRIPGKWSGALSVCVSIIAAGAVTLAVIGYEFDPANSIPTSACPGGVPAWWPFPV</sequence>
<keyword evidence="1" id="KW-1133">Transmembrane helix</keyword>
<feature type="transmembrane region" description="Helical" evidence="1">
    <location>
        <begin position="50"/>
        <end position="73"/>
    </location>
</feature>
<evidence type="ECO:0000313" key="2">
    <source>
        <dbReference type="EMBL" id="ORV07539.1"/>
    </source>
</evidence>
<protein>
    <submittedName>
        <fullName evidence="2">Uncharacterized protein</fullName>
    </submittedName>
</protein>
<organism evidence="2 3">
    <name type="scientific">Mycolicibacterium fallax</name>
    <name type="common">Mycobacterium fallax</name>
    <dbReference type="NCBI Taxonomy" id="1793"/>
    <lineage>
        <taxon>Bacteria</taxon>
        <taxon>Bacillati</taxon>
        <taxon>Actinomycetota</taxon>
        <taxon>Actinomycetes</taxon>
        <taxon>Mycobacteriales</taxon>
        <taxon>Mycobacteriaceae</taxon>
        <taxon>Mycolicibacterium</taxon>
    </lineage>
</organism>
<accession>A0A1X1RJ72</accession>
<evidence type="ECO:0000256" key="1">
    <source>
        <dbReference type="SAM" id="Phobius"/>
    </source>
</evidence>
<proteinExistence type="predicted"/>
<dbReference type="EMBL" id="LQOJ01000019">
    <property type="protein sequence ID" value="ORV07539.1"/>
    <property type="molecule type" value="Genomic_DNA"/>
</dbReference>
<evidence type="ECO:0000313" key="3">
    <source>
        <dbReference type="Proteomes" id="UP000193484"/>
    </source>
</evidence>
<keyword evidence="3" id="KW-1185">Reference proteome</keyword>
<dbReference type="STRING" id="1793.AWC04_03765"/>
<dbReference type="AlphaFoldDB" id="A0A1X1RJ72"/>
<comment type="caution">
    <text evidence="2">The sequence shown here is derived from an EMBL/GenBank/DDBJ whole genome shotgun (WGS) entry which is preliminary data.</text>
</comment>
<dbReference type="Proteomes" id="UP000193484">
    <property type="component" value="Unassembled WGS sequence"/>
</dbReference>
<gene>
    <name evidence="2" type="ORF">AWC04_03765</name>
</gene>
<keyword evidence="1" id="KW-0472">Membrane</keyword>
<name>A0A1X1RJ72_MYCFA</name>